<dbReference type="PANTHER" id="PTHR38626:SF2">
    <property type="entry name" value="CUB DOMAIN-CONTAINING PROTEIN"/>
    <property type="match status" value="1"/>
</dbReference>
<gene>
    <name evidence="4" type="ORF">TCLT_LOCUS5799</name>
</gene>
<feature type="compositionally biased region" description="Low complexity" evidence="1">
    <location>
        <begin position="292"/>
        <end position="313"/>
    </location>
</feature>
<dbReference type="OrthoDB" id="5862752at2759"/>
<evidence type="ECO:0000256" key="2">
    <source>
        <dbReference type="SAM" id="Phobius"/>
    </source>
</evidence>
<evidence type="ECO:0000313" key="4">
    <source>
        <dbReference type="EMBL" id="VDN03086.1"/>
    </source>
</evidence>
<keyword evidence="5" id="KW-1185">Reference proteome</keyword>
<feature type="compositionally biased region" description="Basic and acidic residues" evidence="1">
    <location>
        <begin position="336"/>
        <end position="347"/>
    </location>
</feature>
<dbReference type="EMBL" id="UYYF01004364">
    <property type="protein sequence ID" value="VDN03086.1"/>
    <property type="molecule type" value="Genomic_DNA"/>
</dbReference>
<dbReference type="PANTHER" id="PTHR38626">
    <property type="entry name" value="SKN-1 DEPENDENT ZYGOTIC TRANSCRIPT-RELATED"/>
    <property type="match status" value="1"/>
</dbReference>
<feature type="region of interest" description="Disordered" evidence="1">
    <location>
        <begin position="289"/>
        <end position="347"/>
    </location>
</feature>
<dbReference type="Pfam" id="PF25330">
    <property type="entry name" value="C2_nem"/>
    <property type="match status" value="1"/>
</dbReference>
<evidence type="ECO:0000313" key="5">
    <source>
        <dbReference type="Proteomes" id="UP000276776"/>
    </source>
</evidence>
<dbReference type="OMA" id="CTIPQTH"/>
<dbReference type="WBParaSite" id="TCLT_0000581001-mRNA-1">
    <property type="protein sequence ID" value="TCLT_0000581001-mRNA-1"/>
    <property type="gene ID" value="TCLT_0000581001"/>
</dbReference>
<name>A0A0N5CZA2_THECL</name>
<keyword evidence="2" id="KW-0812">Transmembrane</keyword>
<keyword evidence="2" id="KW-1133">Transmembrane helix</keyword>
<evidence type="ECO:0000259" key="3">
    <source>
        <dbReference type="Pfam" id="PF25330"/>
    </source>
</evidence>
<organism evidence="6">
    <name type="scientific">Thelazia callipaeda</name>
    <name type="common">Oriental eyeworm</name>
    <name type="synonym">Parasitic nematode</name>
    <dbReference type="NCBI Taxonomy" id="103827"/>
    <lineage>
        <taxon>Eukaryota</taxon>
        <taxon>Metazoa</taxon>
        <taxon>Ecdysozoa</taxon>
        <taxon>Nematoda</taxon>
        <taxon>Chromadorea</taxon>
        <taxon>Rhabditida</taxon>
        <taxon>Spirurina</taxon>
        <taxon>Spiruromorpha</taxon>
        <taxon>Thelazioidea</taxon>
        <taxon>Thelaziidae</taxon>
        <taxon>Thelazia</taxon>
    </lineage>
</organism>
<dbReference type="InterPro" id="IPR057569">
    <property type="entry name" value="C2_nem"/>
</dbReference>
<feature type="compositionally biased region" description="Polar residues" evidence="1">
    <location>
        <begin position="325"/>
        <end position="334"/>
    </location>
</feature>
<evidence type="ECO:0000313" key="6">
    <source>
        <dbReference type="WBParaSite" id="TCLT_0000581001-mRNA-1"/>
    </source>
</evidence>
<sequence>MYYYFLEKIMQIFLSILLLVFWISINYALLDSSGTIFWLSSKVEKIEWRKGCLTTAGCAQPRFQLLLLNVVTNEKLSKSWLISPQLMQERQRSYVTHWSDGNPSDIEVTCEVVGVDPTYGFPRICDASLSVNIYQNKEKEEIRKSFDMQTFGVDGSITVQLAARCFNSTMTIEKHEEHCPWCMEYSDDTVINQQYPEDSKSTFSQFIGNETHLNILVITFALTTAISSAFCAFTLYLYARQKKTTDSPCIKCQPCRERELDSAHVHIESPTENSKYDAPWDRRYRPLPRWTSSRSNSSGASPPDTSSTFTTSSQHLKPTKVIIGNHTNSSSSSIYEKPENRSSLRCV</sequence>
<evidence type="ECO:0000256" key="1">
    <source>
        <dbReference type="SAM" id="MobiDB-lite"/>
    </source>
</evidence>
<accession>A0A0N5CZA2</accession>
<dbReference type="Proteomes" id="UP000276776">
    <property type="component" value="Unassembled WGS sequence"/>
</dbReference>
<feature type="domain" description="C2" evidence="3">
    <location>
        <begin position="37"/>
        <end position="178"/>
    </location>
</feature>
<dbReference type="InterPro" id="IPR040426">
    <property type="entry name" value="C05B5.4-like"/>
</dbReference>
<keyword evidence="2" id="KW-0472">Membrane</keyword>
<feature type="transmembrane region" description="Helical" evidence="2">
    <location>
        <begin position="12"/>
        <end position="30"/>
    </location>
</feature>
<protein>
    <recommendedName>
        <fullName evidence="3">C2 domain-containing protein</fullName>
    </recommendedName>
</protein>
<dbReference type="AlphaFoldDB" id="A0A0N5CZA2"/>
<reference evidence="6" key="1">
    <citation type="submission" date="2017-02" db="UniProtKB">
        <authorList>
            <consortium name="WormBaseParasite"/>
        </authorList>
    </citation>
    <scope>IDENTIFICATION</scope>
</reference>
<feature type="transmembrane region" description="Helical" evidence="2">
    <location>
        <begin position="215"/>
        <end position="238"/>
    </location>
</feature>
<reference evidence="4 5" key="2">
    <citation type="submission" date="2018-11" db="EMBL/GenBank/DDBJ databases">
        <authorList>
            <consortium name="Pathogen Informatics"/>
        </authorList>
    </citation>
    <scope>NUCLEOTIDE SEQUENCE [LARGE SCALE GENOMIC DNA]</scope>
</reference>
<proteinExistence type="predicted"/>